<dbReference type="SMART" id="SM00382">
    <property type="entry name" value="AAA"/>
    <property type="match status" value="1"/>
</dbReference>
<dbReference type="CDD" id="cd03257">
    <property type="entry name" value="ABC_NikE_OppD_transporters"/>
    <property type="match status" value="1"/>
</dbReference>
<reference evidence="17 18" key="1">
    <citation type="submission" date="2020-05" db="EMBL/GenBank/DDBJ databases">
        <title>Genome Sequencing of Type Strains.</title>
        <authorList>
            <person name="Lemaire J.F."/>
            <person name="Inderbitzin P."/>
            <person name="Gregorio O.A."/>
            <person name="Collins S.B."/>
            <person name="Wespe N."/>
            <person name="Knight-Connoni V."/>
        </authorList>
    </citation>
    <scope>NUCLEOTIDE SEQUENCE [LARGE SCALE GENOMIC DNA]</scope>
    <source>
        <strain evidence="17 18">LMG 21957</strain>
    </source>
</reference>
<evidence type="ECO:0000256" key="1">
    <source>
        <dbReference type="ARBA" id="ARBA00004202"/>
    </source>
</evidence>
<keyword evidence="10" id="KW-0921">Nickel transport</keyword>
<accession>A0A7Y6EUC7</accession>
<evidence type="ECO:0000313" key="17">
    <source>
        <dbReference type="EMBL" id="NUU74559.1"/>
    </source>
</evidence>
<protein>
    <recommendedName>
        <fullName evidence="14">Nickel import system ATP-binding protein NikD</fullName>
        <ecNumber evidence="13">7.2.2.11</ecNumber>
    </recommendedName>
</protein>
<evidence type="ECO:0000256" key="5">
    <source>
        <dbReference type="ARBA" id="ARBA00022596"/>
    </source>
</evidence>
<keyword evidence="8" id="KW-1278">Translocase</keyword>
<dbReference type="SUPFAM" id="SSF52540">
    <property type="entry name" value="P-loop containing nucleoside triphosphate hydrolases"/>
    <property type="match status" value="1"/>
</dbReference>
<keyword evidence="5" id="KW-0533">Nickel</keyword>
<comment type="subunit">
    <text evidence="12">The complex is composed of two ATP-binding proteins (NikD and NikE), two transmembrane proteins (NikB and NikC) and a solute-binding protein (NikA).</text>
</comment>
<dbReference type="PROSITE" id="PS00211">
    <property type="entry name" value="ABC_TRANSPORTER_1"/>
    <property type="match status" value="1"/>
</dbReference>
<evidence type="ECO:0000256" key="13">
    <source>
        <dbReference type="ARBA" id="ARBA00039098"/>
    </source>
</evidence>
<name>A0A7Y6EUC7_9BACL</name>
<dbReference type="Proteomes" id="UP000526125">
    <property type="component" value="Unassembled WGS sequence"/>
</dbReference>
<dbReference type="GO" id="GO:0015833">
    <property type="term" value="P:peptide transport"/>
    <property type="evidence" value="ECO:0007669"/>
    <property type="project" value="InterPro"/>
</dbReference>
<organism evidence="17 18">
    <name type="scientific">Paenibacillus xylanilyticus</name>
    <dbReference type="NCBI Taxonomy" id="248903"/>
    <lineage>
        <taxon>Bacteria</taxon>
        <taxon>Bacillati</taxon>
        <taxon>Bacillota</taxon>
        <taxon>Bacilli</taxon>
        <taxon>Bacillales</taxon>
        <taxon>Paenibacillaceae</taxon>
        <taxon>Paenibacillus</taxon>
    </lineage>
</organism>
<gene>
    <name evidence="17" type="ORF">HP552_04805</name>
</gene>
<keyword evidence="9" id="KW-0406">Ion transport</keyword>
<evidence type="ECO:0000313" key="18">
    <source>
        <dbReference type="Proteomes" id="UP000526125"/>
    </source>
</evidence>
<dbReference type="Pfam" id="PF08352">
    <property type="entry name" value="oligo_HPY"/>
    <property type="match status" value="1"/>
</dbReference>
<keyword evidence="18" id="KW-1185">Reference proteome</keyword>
<evidence type="ECO:0000256" key="8">
    <source>
        <dbReference type="ARBA" id="ARBA00022967"/>
    </source>
</evidence>
<evidence type="ECO:0000256" key="7">
    <source>
        <dbReference type="ARBA" id="ARBA00022840"/>
    </source>
</evidence>
<dbReference type="Pfam" id="PF00005">
    <property type="entry name" value="ABC_tran"/>
    <property type="match status" value="1"/>
</dbReference>
<dbReference type="InterPro" id="IPR027417">
    <property type="entry name" value="P-loop_NTPase"/>
</dbReference>
<evidence type="ECO:0000256" key="9">
    <source>
        <dbReference type="ARBA" id="ARBA00023065"/>
    </source>
</evidence>
<dbReference type="GO" id="GO:0005524">
    <property type="term" value="F:ATP binding"/>
    <property type="evidence" value="ECO:0007669"/>
    <property type="project" value="UniProtKB-KW"/>
</dbReference>
<comment type="caution">
    <text evidence="17">The sequence shown here is derived from an EMBL/GenBank/DDBJ whole genome shotgun (WGS) entry which is preliminary data.</text>
</comment>
<dbReference type="FunFam" id="3.40.50.300:FF:000016">
    <property type="entry name" value="Oligopeptide ABC transporter ATP-binding component"/>
    <property type="match status" value="1"/>
</dbReference>
<dbReference type="InterPro" id="IPR003593">
    <property type="entry name" value="AAA+_ATPase"/>
</dbReference>
<keyword evidence="7 17" id="KW-0067">ATP-binding</keyword>
<dbReference type="InterPro" id="IPR017871">
    <property type="entry name" value="ABC_transporter-like_CS"/>
</dbReference>
<evidence type="ECO:0000256" key="12">
    <source>
        <dbReference type="ARBA" id="ARBA00038669"/>
    </source>
</evidence>
<comment type="subcellular location">
    <subcellularLocation>
        <location evidence="1">Cell membrane</location>
        <topology evidence="1">Peripheral membrane protein</topology>
    </subcellularLocation>
</comment>
<dbReference type="InterPro" id="IPR013563">
    <property type="entry name" value="Oligopep_ABC_C"/>
</dbReference>
<dbReference type="PANTHER" id="PTHR43297:SF13">
    <property type="entry name" value="NICKEL ABC TRANSPORTER, ATP-BINDING PROTEIN"/>
    <property type="match status" value="1"/>
</dbReference>
<sequence length="326" mass="36057">MMPMVELNNLSVTYKTKQRHVTAVDRVSLTIDERDSIGIVGESGSGKSTLAMAILRLLPEQAAEVTGEVQFNGTDLLSLNESELARLRWTELAVVFQKSMSALSPVHRIGVQMSDIYRMHETKVSKREARSRMVALLHMVNLPERVYDLYPHELSGGMMQRVAIALSLMHQPKLLILDEATTALDVVTQGQILDEMLELERKLGITRIMITHDMSVVASACNKVAVMYAGRIVETGLVKQVLTHPLHPYTQGLLRSIPSFTGEKENVRGIPGSIPDLALLPTGCIFASRCDHAVELCRQVNPDETLFQQGHRVACHLVGGELAHAH</sequence>
<evidence type="ECO:0000256" key="14">
    <source>
        <dbReference type="ARBA" id="ARBA00044143"/>
    </source>
</evidence>
<evidence type="ECO:0000256" key="4">
    <source>
        <dbReference type="ARBA" id="ARBA00022475"/>
    </source>
</evidence>
<comment type="catalytic activity">
    <reaction evidence="15">
        <text>Ni(2+)(out) + ATP + H2O = Ni(2+)(in) + ADP + phosphate + H(+)</text>
        <dbReference type="Rhea" id="RHEA:15557"/>
        <dbReference type="ChEBI" id="CHEBI:15377"/>
        <dbReference type="ChEBI" id="CHEBI:15378"/>
        <dbReference type="ChEBI" id="CHEBI:30616"/>
        <dbReference type="ChEBI" id="CHEBI:43474"/>
        <dbReference type="ChEBI" id="CHEBI:49786"/>
        <dbReference type="ChEBI" id="CHEBI:456216"/>
        <dbReference type="EC" id="7.2.2.11"/>
    </reaction>
    <physiologicalReaction direction="left-to-right" evidence="15">
        <dbReference type="Rhea" id="RHEA:15558"/>
    </physiologicalReaction>
</comment>
<dbReference type="PROSITE" id="PS50893">
    <property type="entry name" value="ABC_TRANSPORTER_2"/>
    <property type="match status" value="1"/>
</dbReference>
<evidence type="ECO:0000256" key="11">
    <source>
        <dbReference type="ARBA" id="ARBA00023136"/>
    </source>
</evidence>
<dbReference type="EMBL" id="JABMCB010000153">
    <property type="protein sequence ID" value="NUU74559.1"/>
    <property type="molecule type" value="Genomic_DNA"/>
</dbReference>
<dbReference type="InterPro" id="IPR003439">
    <property type="entry name" value="ABC_transporter-like_ATP-bd"/>
</dbReference>
<evidence type="ECO:0000256" key="2">
    <source>
        <dbReference type="ARBA" id="ARBA00005417"/>
    </source>
</evidence>
<feature type="domain" description="ABC transporter" evidence="16">
    <location>
        <begin position="5"/>
        <end position="254"/>
    </location>
</feature>
<keyword evidence="3" id="KW-0813">Transport</keyword>
<dbReference type="GO" id="GO:0005886">
    <property type="term" value="C:plasma membrane"/>
    <property type="evidence" value="ECO:0007669"/>
    <property type="project" value="UniProtKB-SubCell"/>
</dbReference>
<dbReference type="Gene3D" id="3.40.50.300">
    <property type="entry name" value="P-loop containing nucleotide triphosphate hydrolases"/>
    <property type="match status" value="1"/>
</dbReference>
<dbReference type="NCBIfam" id="TIGR01727">
    <property type="entry name" value="oligo_HPY"/>
    <property type="match status" value="1"/>
</dbReference>
<evidence type="ECO:0000256" key="10">
    <source>
        <dbReference type="ARBA" id="ARBA00023112"/>
    </source>
</evidence>
<keyword evidence="6" id="KW-0547">Nucleotide-binding</keyword>
<dbReference type="PANTHER" id="PTHR43297">
    <property type="entry name" value="OLIGOPEPTIDE TRANSPORT ATP-BINDING PROTEIN APPD"/>
    <property type="match status" value="1"/>
</dbReference>
<comment type="similarity">
    <text evidence="2">Belongs to the ABC transporter superfamily.</text>
</comment>
<evidence type="ECO:0000259" key="16">
    <source>
        <dbReference type="PROSITE" id="PS50893"/>
    </source>
</evidence>
<evidence type="ECO:0000256" key="6">
    <source>
        <dbReference type="ARBA" id="ARBA00022741"/>
    </source>
</evidence>
<dbReference type="InterPro" id="IPR050388">
    <property type="entry name" value="ABC_Ni/Peptide_Import"/>
</dbReference>
<proteinExistence type="inferred from homology"/>
<dbReference type="GO" id="GO:0016887">
    <property type="term" value="F:ATP hydrolysis activity"/>
    <property type="evidence" value="ECO:0007669"/>
    <property type="project" value="InterPro"/>
</dbReference>
<keyword evidence="11" id="KW-0472">Membrane</keyword>
<keyword evidence="4" id="KW-1003">Cell membrane</keyword>
<evidence type="ECO:0000256" key="15">
    <source>
        <dbReference type="ARBA" id="ARBA00048610"/>
    </source>
</evidence>
<evidence type="ECO:0000256" key="3">
    <source>
        <dbReference type="ARBA" id="ARBA00022448"/>
    </source>
</evidence>
<dbReference type="AlphaFoldDB" id="A0A7Y6EUC7"/>
<dbReference type="GO" id="GO:0015413">
    <property type="term" value="F:ABC-type nickel transporter activity"/>
    <property type="evidence" value="ECO:0007669"/>
    <property type="project" value="UniProtKB-EC"/>
</dbReference>
<dbReference type="EC" id="7.2.2.11" evidence="13"/>